<feature type="compositionally biased region" description="Polar residues" evidence="3">
    <location>
        <begin position="24"/>
        <end position="47"/>
    </location>
</feature>
<dbReference type="Proteomes" id="UP001501295">
    <property type="component" value="Unassembled WGS sequence"/>
</dbReference>
<dbReference type="InterPro" id="IPR036034">
    <property type="entry name" value="PDZ_sf"/>
</dbReference>
<name>A0ABP8W8F2_9MICO</name>
<evidence type="ECO:0000256" key="1">
    <source>
        <dbReference type="ARBA" id="ARBA00022670"/>
    </source>
</evidence>
<dbReference type="SMART" id="SM00228">
    <property type="entry name" value="PDZ"/>
    <property type="match status" value="1"/>
</dbReference>
<feature type="compositionally biased region" description="Low complexity" evidence="3">
    <location>
        <begin position="237"/>
        <end position="249"/>
    </location>
</feature>
<keyword evidence="4" id="KW-1133">Transmembrane helix</keyword>
<evidence type="ECO:0000313" key="6">
    <source>
        <dbReference type="EMBL" id="GAA4684210.1"/>
    </source>
</evidence>
<keyword evidence="4" id="KW-0472">Membrane</keyword>
<dbReference type="RefSeq" id="WP_345376996.1">
    <property type="nucleotide sequence ID" value="NZ_BAABLM010000010.1"/>
</dbReference>
<accession>A0ABP8W8F2</accession>
<keyword evidence="4" id="KW-0812">Transmembrane</keyword>
<dbReference type="InterPro" id="IPR001478">
    <property type="entry name" value="PDZ"/>
</dbReference>
<comment type="caution">
    <text evidence="6">The sequence shown here is derived from an EMBL/GenBank/DDBJ whole genome shotgun (WGS) entry which is preliminary data.</text>
</comment>
<organism evidence="6 7">
    <name type="scientific">Frondihabitans cladoniiphilus</name>
    <dbReference type="NCBI Taxonomy" id="715785"/>
    <lineage>
        <taxon>Bacteria</taxon>
        <taxon>Bacillati</taxon>
        <taxon>Actinomycetota</taxon>
        <taxon>Actinomycetes</taxon>
        <taxon>Micrococcales</taxon>
        <taxon>Microbacteriaceae</taxon>
        <taxon>Frondihabitans</taxon>
    </lineage>
</organism>
<feature type="region of interest" description="Disordered" evidence="3">
    <location>
        <begin position="107"/>
        <end position="141"/>
    </location>
</feature>
<proteinExistence type="predicted"/>
<reference evidence="7" key="1">
    <citation type="journal article" date="2019" name="Int. J. Syst. Evol. Microbiol.">
        <title>The Global Catalogue of Microorganisms (GCM) 10K type strain sequencing project: providing services to taxonomists for standard genome sequencing and annotation.</title>
        <authorList>
            <consortium name="The Broad Institute Genomics Platform"/>
            <consortium name="The Broad Institute Genome Sequencing Center for Infectious Disease"/>
            <person name="Wu L."/>
            <person name="Ma J."/>
        </authorList>
    </citation>
    <scope>NUCLEOTIDE SEQUENCE [LARGE SCALE GENOMIC DNA]</scope>
    <source>
        <strain evidence="7">JCM 18956</strain>
    </source>
</reference>
<evidence type="ECO:0000256" key="4">
    <source>
        <dbReference type="SAM" id="Phobius"/>
    </source>
</evidence>
<dbReference type="InterPro" id="IPR009003">
    <property type="entry name" value="Peptidase_S1_PA"/>
</dbReference>
<feature type="compositionally biased region" description="Gly residues" evidence="3">
    <location>
        <begin position="222"/>
        <end position="236"/>
    </location>
</feature>
<evidence type="ECO:0000313" key="7">
    <source>
        <dbReference type="Proteomes" id="UP001501295"/>
    </source>
</evidence>
<dbReference type="EMBL" id="BAABLM010000010">
    <property type="protein sequence ID" value="GAA4684210.1"/>
    <property type="molecule type" value="Genomic_DNA"/>
</dbReference>
<evidence type="ECO:0000259" key="5">
    <source>
        <dbReference type="PROSITE" id="PS50106"/>
    </source>
</evidence>
<dbReference type="PANTHER" id="PTHR43343">
    <property type="entry name" value="PEPTIDASE S12"/>
    <property type="match status" value="1"/>
</dbReference>
<keyword evidence="2" id="KW-0378">Hydrolase</keyword>
<dbReference type="InterPro" id="IPR051201">
    <property type="entry name" value="Chloro_Bact_Ser_Proteases"/>
</dbReference>
<dbReference type="SUPFAM" id="SSF50494">
    <property type="entry name" value="Trypsin-like serine proteases"/>
    <property type="match status" value="1"/>
</dbReference>
<feature type="transmembrane region" description="Helical" evidence="4">
    <location>
        <begin position="163"/>
        <end position="187"/>
    </location>
</feature>
<dbReference type="InterPro" id="IPR001940">
    <property type="entry name" value="Peptidase_S1C"/>
</dbReference>
<sequence>MNDSHNADHGATGTPEPENENGQERTTTPSTAADGTPTENLSETRTPADTAPIDGHEPTTEQPTAHTLPYRTGPTPAHFVNQAYDAAGRPIADPYATMGADGYAGQNATPQAPYGQQGYGQAPYGQQPGQPGQQPQYGPNNGQYLFGQVPPAFKKERRHFKPWMIVTGAAVATVIVAGAAGGAAFAIGHTTGEQAASAAANQQKLTLPGGSGSSGTQTSPFGSGGSSLYGSGGDSSGSGSSDSGTGTVPTAATAATAAEKVGLVTIVSTLNYDESTKSAGTGMIMTANGEILTNNHVVQGATSIQVTVVSTGKTYTADVVGTDATNDVAVLKLQDASGLTPVTFGKNATVAAGDAIHSTGNAEGTGSLVTATGTVVATKQSIQVQSESGTGTESLSNLIEISADVVSGDSGGPLRNASGQVIGIVTAASSGTSAVTGYAIPISGALTIADSILAGKSSSTIVIGLPAFLGAEIASTSTGTTGSGVTIAGTVTGSAAAKAGLTAGDTITAVGGTATPDSTTLTQVIQSHKVGDSVVVTYTDASGATQNVTVTLGSGPAA</sequence>
<feature type="compositionally biased region" description="Low complexity" evidence="3">
    <location>
        <begin position="110"/>
        <end position="141"/>
    </location>
</feature>
<evidence type="ECO:0000256" key="3">
    <source>
        <dbReference type="SAM" id="MobiDB-lite"/>
    </source>
</evidence>
<feature type="domain" description="PDZ" evidence="5">
    <location>
        <begin position="451"/>
        <end position="526"/>
    </location>
</feature>
<dbReference type="Pfam" id="PF13365">
    <property type="entry name" value="Trypsin_2"/>
    <property type="match status" value="1"/>
</dbReference>
<keyword evidence="7" id="KW-1185">Reference proteome</keyword>
<feature type="region of interest" description="Disordered" evidence="3">
    <location>
        <begin position="206"/>
        <end position="249"/>
    </location>
</feature>
<dbReference type="PROSITE" id="PS50106">
    <property type="entry name" value="PDZ"/>
    <property type="match status" value="1"/>
</dbReference>
<keyword evidence="1" id="KW-0645">Protease</keyword>
<dbReference type="Pfam" id="PF13180">
    <property type="entry name" value="PDZ_2"/>
    <property type="match status" value="1"/>
</dbReference>
<evidence type="ECO:0000256" key="2">
    <source>
        <dbReference type="ARBA" id="ARBA00022801"/>
    </source>
</evidence>
<protein>
    <recommendedName>
        <fullName evidence="5">PDZ domain-containing protein</fullName>
    </recommendedName>
</protein>
<gene>
    <name evidence="6" type="ORF">GCM10025780_32630</name>
</gene>
<dbReference type="PRINTS" id="PR00834">
    <property type="entry name" value="PROTEASES2C"/>
</dbReference>
<feature type="region of interest" description="Disordered" evidence="3">
    <location>
        <begin position="1"/>
        <end position="77"/>
    </location>
</feature>
<dbReference type="Gene3D" id="2.40.10.120">
    <property type="match status" value="1"/>
</dbReference>
<dbReference type="Gene3D" id="2.30.42.10">
    <property type="match status" value="1"/>
</dbReference>
<dbReference type="PANTHER" id="PTHR43343:SF3">
    <property type="entry name" value="PROTEASE DO-LIKE 8, CHLOROPLASTIC"/>
    <property type="match status" value="1"/>
</dbReference>
<dbReference type="SUPFAM" id="SSF50156">
    <property type="entry name" value="PDZ domain-like"/>
    <property type="match status" value="1"/>
</dbReference>